<keyword evidence="7" id="KW-1185">Reference proteome</keyword>
<organism evidence="6 7">
    <name type="scientific">Rhamnusium bicolor</name>
    <dbReference type="NCBI Taxonomy" id="1586634"/>
    <lineage>
        <taxon>Eukaryota</taxon>
        <taxon>Metazoa</taxon>
        <taxon>Ecdysozoa</taxon>
        <taxon>Arthropoda</taxon>
        <taxon>Hexapoda</taxon>
        <taxon>Insecta</taxon>
        <taxon>Pterygota</taxon>
        <taxon>Neoptera</taxon>
        <taxon>Endopterygota</taxon>
        <taxon>Coleoptera</taxon>
        <taxon>Polyphaga</taxon>
        <taxon>Cucujiformia</taxon>
        <taxon>Chrysomeloidea</taxon>
        <taxon>Cerambycidae</taxon>
        <taxon>Lepturinae</taxon>
        <taxon>Rhagiini</taxon>
        <taxon>Rhamnusium</taxon>
    </lineage>
</organism>
<keyword evidence="3" id="KW-0862">Zinc</keyword>
<comment type="caution">
    <text evidence="6">The sequence shown here is derived from an EMBL/GenBank/DDBJ whole genome shotgun (WGS) entry which is preliminary data.</text>
</comment>
<dbReference type="Pfam" id="PF20179">
    <property type="entry name" value="MSS51_C"/>
    <property type="match status" value="1"/>
</dbReference>
<dbReference type="PROSITE" id="PS50865">
    <property type="entry name" value="ZF_MYND_2"/>
    <property type="match status" value="1"/>
</dbReference>
<name>A0AAV8ZS69_9CUCU</name>
<evidence type="ECO:0000256" key="1">
    <source>
        <dbReference type="ARBA" id="ARBA00022723"/>
    </source>
</evidence>
<evidence type="ECO:0000313" key="6">
    <source>
        <dbReference type="EMBL" id="KAJ8968589.1"/>
    </source>
</evidence>
<accession>A0AAV8ZS69</accession>
<keyword evidence="2 4" id="KW-0863">Zinc-finger</keyword>
<evidence type="ECO:0000313" key="7">
    <source>
        <dbReference type="Proteomes" id="UP001162156"/>
    </source>
</evidence>
<dbReference type="Proteomes" id="UP001162156">
    <property type="component" value="Unassembled WGS sequence"/>
</dbReference>
<reference evidence="6" key="1">
    <citation type="journal article" date="2023" name="Insect Mol. Biol.">
        <title>Genome sequencing provides insights into the evolution of gene families encoding plant cell wall-degrading enzymes in longhorned beetles.</title>
        <authorList>
            <person name="Shin N.R."/>
            <person name="Okamura Y."/>
            <person name="Kirsch R."/>
            <person name="Pauchet Y."/>
        </authorList>
    </citation>
    <scope>NUCLEOTIDE SEQUENCE</scope>
    <source>
        <strain evidence="6">RBIC_L_NR</strain>
    </source>
</reference>
<sequence length="415" mass="48327">MYAKKSDENMKRCSVCKSLAYCSKDHQKQDWKQHKNICNVIAEADTALLCDARTIEIFRDFRNFNVKKSVLWQNKLGRSLYNFEEQIWMFPRVCVVCFSKNVLFDCHNCLNVSYCSEEHKDEYKEQHLKYCESLRLCMDIDLYYFHEKYKPDSVNIKVFDDEVNIFPNNLEELMIMYEGGVSTNDSDEKIQFVIKSDFVAPVASILYGLEKSGLLKDRIFPKQILTVHIVGADITEMCWLWKIITELPFHWIKNICALDIFVVGPELGHNGITEKFGAQLCENCRMKNLKTRIIFHSSLYHEVVDSLKAPDIVVTFNSGLHEFCHNSKSDDWNGSINSLVKYPDVPLILTAYTMDEIKQDINIVKINSEKYVKTVLEPERNPFSNMRPIRDWETENVPVFYINGYIAILSAAMQS</sequence>
<evidence type="ECO:0000259" key="5">
    <source>
        <dbReference type="PROSITE" id="PS50865"/>
    </source>
</evidence>
<dbReference type="InterPro" id="IPR002893">
    <property type="entry name" value="Znf_MYND"/>
</dbReference>
<proteinExistence type="predicted"/>
<dbReference type="PANTHER" id="PTHR28069:SF2">
    <property type="entry name" value="GH20023P"/>
    <property type="match status" value="1"/>
</dbReference>
<dbReference type="InterPro" id="IPR046824">
    <property type="entry name" value="Mss51-like_C"/>
</dbReference>
<dbReference type="PANTHER" id="PTHR28069">
    <property type="entry name" value="GH20023P"/>
    <property type="match status" value="1"/>
</dbReference>
<dbReference type="EMBL" id="JANEYF010000676">
    <property type="protein sequence ID" value="KAJ8968589.1"/>
    <property type="molecule type" value="Genomic_DNA"/>
</dbReference>
<dbReference type="PROSITE" id="PS01360">
    <property type="entry name" value="ZF_MYND_1"/>
    <property type="match status" value="1"/>
</dbReference>
<feature type="domain" description="MYND-type" evidence="5">
    <location>
        <begin position="1"/>
        <end position="38"/>
    </location>
</feature>
<evidence type="ECO:0000256" key="2">
    <source>
        <dbReference type="ARBA" id="ARBA00022771"/>
    </source>
</evidence>
<dbReference type="GO" id="GO:0008270">
    <property type="term" value="F:zinc ion binding"/>
    <property type="evidence" value="ECO:0007669"/>
    <property type="project" value="UniProtKB-KW"/>
</dbReference>
<dbReference type="AlphaFoldDB" id="A0AAV8ZS69"/>
<protein>
    <recommendedName>
        <fullName evidence="5">MYND-type domain-containing protein</fullName>
    </recommendedName>
</protein>
<evidence type="ECO:0000256" key="4">
    <source>
        <dbReference type="PROSITE-ProRule" id="PRU00134"/>
    </source>
</evidence>
<keyword evidence="1" id="KW-0479">Metal-binding</keyword>
<dbReference type="Gene3D" id="6.10.140.2220">
    <property type="match status" value="1"/>
</dbReference>
<dbReference type="SUPFAM" id="SSF144232">
    <property type="entry name" value="HIT/MYND zinc finger-like"/>
    <property type="match status" value="2"/>
</dbReference>
<gene>
    <name evidence="6" type="ORF">NQ314_002255</name>
</gene>
<evidence type="ECO:0000256" key="3">
    <source>
        <dbReference type="ARBA" id="ARBA00022833"/>
    </source>
</evidence>
<dbReference type="Pfam" id="PF01753">
    <property type="entry name" value="zf-MYND"/>
    <property type="match status" value="1"/>
</dbReference>